<evidence type="ECO:0000313" key="2">
    <source>
        <dbReference type="EnsemblProtists" id="PYU1_T013028"/>
    </source>
</evidence>
<reference evidence="2" key="3">
    <citation type="submission" date="2015-02" db="UniProtKB">
        <authorList>
            <consortium name="EnsemblProtists"/>
        </authorList>
    </citation>
    <scope>IDENTIFICATION</scope>
    <source>
        <strain evidence="2">DAOM BR144</strain>
    </source>
</reference>
<dbReference type="InParanoid" id="K3X729"/>
<name>K3X729_GLOUD</name>
<evidence type="ECO:0000256" key="1">
    <source>
        <dbReference type="SAM" id="MobiDB-lite"/>
    </source>
</evidence>
<protein>
    <recommendedName>
        <fullName evidence="4">Protein SMG9</fullName>
    </recommendedName>
</protein>
<dbReference type="GO" id="GO:0000184">
    <property type="term" value="P:nuclear-transcribed mRNA catabolic process, nonsense-mediated decay"/>
    <property type="evidence" value="ECO:0007669"/>
    <property type="project" value="InterPro"/>
</dbReference>
<dbReference type="AlphaFoldDB" id="K3X729"/>
<evidence type="ECO:0000313" key="3">
    <source>
        <dbReference type="Proteomes" id="UP000019132"/>
    </source>
</evidence>
<feature type="region of interest" description="Disordered" evidence="1">
    <location>
        <begin position="220"/>
        <end position="257"/>
    </location>
</feature>
<keyword evidence="3" id="KW-1185">Reference proteome</keyword>
<dbReference type="eggNOG" id="KOG4181">
    <property type="taxonomic scope" value="Eukaryota"/>
</dbReference>
<dbReference type="PANTHER" id="PTHR14270:SF0">
    <property type="entry name" value="NONSENSE-MEDIATED MRNA DECAY FACTOR SMG9"/>
    <property type="match status" value="1"/>
</dbReference>
<feature type="region of interest" description="Disordered" evidence="1">
    <location>
        <begin position="48"/>
        <end position="79"/>
    </location>
</feature>
<dbReference type="InterPro" id="IPR039177">
    <property type="entry name" value="SMG9"/>
</dbReference>
<dbReference type="PANTHER" id="PTHR14270">
    <property type="entry name" value="NONSENSE-MEDIATED MRNA DECAY FACTOR SMG9"/>
    <property type="match status" value="1"/>
</dbReference>
<feature type="compositionally biased region" description="Low complexity" evidence="1">
    <location>
        <begin position="242"/>
        <end position="256"/>
    </location>
</feature>
<reference evidence="3" key="2">
    <citation type="submission" date="2010-04" db="EMBL/GenBank/DDBJ databases">
        <authorList>
            <person name="Buell R."/>
            <person name="Hamilton J."/>
            <person name="Hostetler J."/>
        </authorList>
    </citation>
    <scope>NUCLEOTIDE SEQUENCE [LARGE SCALE GENOMIC DNA]</scope>
    <source>
        <strain evidence="3">DAOM:BR144</strain>
    </source>
</reference>
<reference evidence="3" key="1">
    <citation type="journal article" date="2010" name="Genome Biol.">
        <title>Genome sequence of the necrotrophic plant pathogen Pythium ultimum reveals original pathogenicity mechanisms and effector repertoire.</title>
        <authorList>
            <person name="Levesque C.A."/>
            <person name="Brouwer H."/>
            <person name="Cano L."/>
            <person name="Hamilton J.P."/>
            <person name="Holt C."/>
            <person name="Huitema E."/>
            <person name="Raffaele S."/>
            <person name="Robideau G.P."/>
            <person name="Thines M."/>
            <person name="Win J."/>
            <person name="Zerillo M.M."/>
            <person name="Beakes G.W."/>
            <person name="Boore J.L."/>
            <person name="Busam D."/>
            <person name="Dumas B."/>
            <person name="Ferriera S."/>
            <person name="Fuerstenberg S.I."/>
            <person name="Gachon C.M."/>
            <person name="Gaulin E."/>
            <person name="Govers F."/>
            <person name="Grenville-Briggs L."/>
            <person name="Horner N."/>
            <person name="Hostetler J."/>
            <person name="Jiang R.H."/>
            <person name="Johnson J."/>
            <person name="Krajaejun T."/>
            <person name="Lin H."/>
            <person name="Meijer H.J."/>
            <person name="Moore B."/>
            <person name="Morris P."/>
            <person name="Phuntmart V."/>
            <person name="Puiu D."/>
            <person name="Shetty J."/>
            <person name="Stajich J.E."/>
            <person name="Tripathy S."/>
            <person name="Wawra S."/>
            <person name="van West P."/>
            <person name="Whitty B.R."/>
            <person name="Coutinho P.M."/>
            <person name="Henrissat B."/>
            <person name="Martin F."/>
            <person name="Thomas P.D."/>
            <person name="Tyler B.M."/>
            <person name="De Vries R.P."/>
            <person name="Kamoun S."/>
            <person name="Yandell M."/>
            <person name="Tisserat N."/>
            <person name="Buell C.R."/>
        </authorList>
    </citation>
    <scope>NUCLEOTIDE SEQUENCE</scope>
    <source>
        <strain evidence="3">DAOM:BR144</strain>
    </source>
</reference>
<sequence>MSNTASGDKGHASAVRSKTTTNATAPVILAKHPPTILKAPAASNVPTMGLYDPDAPSSSSVKASPRTHHPFQDVGSSGALHVNTRQGHAIADLNSYGRHSLSSGGVEGGGSTRTLYHPPPSSSPSLKKPSSSVAGPGSMRLHAPVVTPPSSMLHANNNNNVIPPATSVKLITAQYQFATDLSSKLANCLELTNFTVVGVLGFEGVGKSTILSLLHAARISESPSEQTAKQQVSPVPDRQKTKSNTTRSSSSASGRKQPVFSTQSLDALIAGSHETSGVDLAINHDPRGRATTLVLLDTQPMLSTSMLCELLSKNESPRFGALTPEQQVEVASYQLAVFLCSICHYVVIAHDGLADLAIVRFLQQVEQKLQNCRLPHISGGLKEKHVAKLICLVNKRSSSAALLVKEQELLARHVCALDQAWPHAFYPEIVADENKQQIPVLTIPLKPTSNAKVPQRAKPEEFDDAALRWQQFVQQLPNAPSFSKNPTTNHVMNLREWLSNASRIFESVRKSGIFTAEYASARDHH</sequence>
<feature type="compositionally biased region" description="Polar residues" evidence="1">
    <location>
        <begin position="221"/>
        <end position="233"/>
    </location>
</feature>
<dbReference type="Proteomes" id="UP000019132">
    <property type="component" value="Unassembled WGS sequence"/>
</dbReference>
<feature type="region of interest" description="Disordered" evidence="1">
    <location>
        <begin position="101"/>
        <end position="152"/>
    </location>
</feature>
<dbReference type="EnsemblProtists" id="PYU1_T013028">
    <property type="protein sequence ID" value="PYU1_T013028"/>
    <property type="gene ID" value="PYU1_G013001"/>
</dbReference>
<dbReference type="VEuPathDB" id="FungiDB:PYU1_G013001"/>
<accession>K3X729</accession>
<feature type="compositionally biased region" description="Low complexity" evidence="1">
    <location>
        <begin position="123"/>
        <end position="132"/>
    </location>
</feature>
<dbReference type="STRING" id="431595.K3X729"/>
<dbReference type="HOGENOM" id="CLU_595140_0_0_1"/>
<organism evidence="2 3">
    <name type="scientific">Globisporangium ultimum (strain ATCC 200006 / CBS 805.95 / DAOM BR144)</name>
    <name type="common">Pythium ultimum</name>
    <dbReference type="NCBI Taxonomy" id="431595"/>
    <lineage>
        <taxon>Eukaryota</taxon>
        <taxon>Sar</taxon>
        <taxon>Stramenopiles</taxon>
        <taxon>Oomycota</taxon>
        <taxon>Peronosporomycetes</taxon>
        <taxon>Pythiales</taxon>
        <taxon>Pythiaceae</taxon>
        <taxon>Globisporangium</taxon>
    </lineage>
</organism>
<dbReference type="EMBL" id="GL376570">
    <property type="status" value="NOT_ANNOTATED_CDS"/>
    <property type="molecule type" value="Genomic_DNA"/>
</dbReference>
<proteinExistence type="predicted"/>
<dbReference type="OMA" id="AICHYVV"/>
<evidence type="ECO:0008006" key="4">
    <source>
        <dbReference type="Google" id="ProtNLM"/>
    </source>
</evidence>